<dbReference type="HOGENOM" id="CLU_072573_8_0_11"/>
<gene>
    <name evidence="7" type="ORF">KR76_05205</name>
</gene>
<dbReference type="STRING" id="2045.KR76_05205"/>
<protein>
    <submittedName>
        <fullName evidence="7">Phosphoesterase, PA-phosphatase related</fullName>
    </submittedName>
</protein>
<comment type="subcellular location">
    <subcellularLocation>
        <location evidence="1">Cell membrane</location>
        <topology evidence="1">Multi-pass membrane protein</topology>
    </subcellularLocation>
</comment>
<keyword evidence="2" id="KW-1003">Cell membrane</keyword>
<evidence type="ECO:0000256" key="6">
    <source>
        <dbReference type="ARBA" id="ARBA00023136"/>
    </source>
</evidence>
<dbReference type="RefSeq" id="WP_038677093.1">
    <property type="nucleotide sequence ID" value="NZ_BJMC01000003.1"/>
</dbReference>
<dbReference type="SUPFAM" id="SSF48317">
    <property type="entry name" value="Acid phosphatase/Vanadium-dependent haloperoxidase"/>
    <property type="match status" value="1"/>
</dbReference>
<dbReference type="PANTHER" id="PTHR14969">
    <property type="entry name" value="SPHINGOSINE-1-PHOSPHATE PHOSPHOHYDROLASE"/>
    <property type="match status" value="1"/>
</dbReference>
<evidence type="ECO:0000256" key="5">
    <source>
        <dbReference type="ARBA" id="ARBA00022989"/>
    </source>
</evidence>
<evidence type="ECO:0000256" key="4">
    <source>
        <dbReference type="ARBA" id="ARBA00022801"/>
    </source>
</evidence>
<evidence type="ECO:0000256" key="1">
    <source>
        <dbReference type="ARBA" id="ARBA00004651"/>
    </source>
</evidence>
<proteinExistence type="predicted"/>
<evidence type="ECO:0000313" key="7">
    <source>
        <dbReference type="EMBL" id="AIY16304.1"/>
    </source>
</evidence>
<name>A0A0A1DG71_NOCSI</name>
<dbReference type="OrthoDB" id="5243958at2"/>
<sequence>MPIGGATQEAWFRAVNHLARATPWLHGPARLFAEYGVGLFAVLLLLSWWSARQEGDPRRVAAALWAPVGALVALGLNQLLVAAFAEPRPFTVVPDALVLVARSTDPSFPSDHSVMAGAVAAGVLLAQGRRRVLTGVTLGLAVLMAATRVYVGAHFPLDVLAGLLVGAAIALASYRLVRPLAVRLVEAVGRTPGRVLVRG</sequence>
<dbReference type="InterPro" id="IPR000326">
    <property type="entry name" value="PAP2/HPO"/>
</dbReference>
<accession>A0A0A1DG71</accession>
<dbReference type="Pfam" id="PF01569">
    <property type="entry name" value="PAP2"/>
    <property type="match status" value="1"/>
</dbReference>
<dbReference type="Proteomes" id="UP000030300">
    <property type="component" value="Chromosome"/>
</dbReference>
<evidence type="ECO:0000256" key="3">
    <source>
        <dbReference type="ARBA" id="ARBA00022692"/>
    </source>
</evidence>
<dbReference type="InterPro" id="IPR036938">
    <property type="entry name" value="PAP2/HPO_sf"/>
</dbReference>
<evidence type="ECO:0000256" key="2">
    <source>
        <dbReference type="ARBA" id="ARBA00022475"/>
    </source>
</evidence>
<keyword evidence="4" id="KW-0378">Hydrolase</keyword>
<reference evidence="7 8" key="1">
    <citation type="journal article" date="2015" name="Genome Announc.">
        <title>Complete Genome Sequence of Steroid-Transforming Nocardioides simplex VKM Ac-2033D.</title>
        <authorList>
            <person name="Shtratnikova V.Y."/>
            <person name="Schelkunov M.I."/>
            <person name="Pekov Y.A."/>
            <person name="Fokina V.V."/>
            <person name="Logacheva M.D."/>
            <person name="Sokolov S.L."/>
            <person name="Bragin E.Y."/>
            <person name="Ashapkin V.V."/>
            <person name="Donova M.V."/>
        </authorList>
    </citation>
    <scope>NUCLEOTIDE SEQUENCE [LARGE SCALE GENOMIC DNA]</scope>
    <source>
        <strain evidence="7 8">VKM Ac-2033D</strain>
    </source>
</reference>
<dbReference type="KEGG" id="psim:KR76_05205"/>
<dbReference type="SMART" id="SM00014">
    <property type="entry name" value="acidPPc"/>
    <property type="match status" value="1"/>
</dbReference>
<keyword evidence="5" id="KW-1133">Transmembrane helix</keyword>
<dbReference type="GO" id="GO:0005886">
    <property type="term" value="C:plasma membrane"/>
    <property type="evidence" value="ECO:0007669"/>
    <property type="project" value="UniProtKB-SubCell"/>
</dbReference>
<keyword evidence="3" id="KW-0812">Transmembrane</keyword>
<dbReference type="PANTHER" id="PTHR14969:SF62">
    <property type="entry name" value="DECAPRENYLPHOSPHORYL-5-PHOSPHORIBOSE PHOSPHATASE RV3807C-RELATED"/>
    <property type="match status" value="1"/>
</dbReference>
<keyword evidence="8" id="KW-1185">Reference proteome</keyword>
<dbReference type="AlphaFoldDB" id="A0A0A1DG71"/>
<dbReference type="GeneID" id="96608345"/>
<dbReference type="Gene3D" id="1.20.144.10">
    <property type="entry name" value="Phosphatidic acid phosphatase type 2/haloperoxidase"/>
    <property type="match status" value="1"/>
</dbReference>
<organism evidence="7 8">
    <name type="scientific">Nocardioides simplex</name>
    <name type="common">Arthrobacter simplex</name>
    <dbReference type="NCBI Taxonomy" id="2045"/>
    <lineage>
        <taxon>Bacteria</taxon>
        <taxon>Bacillati</taxon>
        <taxon>Actinomycetota</taxon>
        <taxon>Actinomycetes</taxon>
        <taxon>Propionibacteriales</taxon>
        <taxon>Nocardioidaceae</taxon>
        <taxon>Pimelobacter</taxon>
    </lineage>
</organism>
<dbReference type="EMBL" id="CP009896">
    <property type="protein sequence ID" value="AIY16304.1"/>
    <property type="molecule type" value="Genomic_DNA"/>
</dbReference>
<keyword evidence="6" id="KW-0472">Membrane</keyword>
<dbReference type="GO" id="GO:0016787">
    <property type="term" value="F:hydrolase activity"/>
    <property type="evidence" value="ECO:0007669"/>
    <property type="project" value="UniProtKB-KW"/>
</dbReference>
<evidence type="ECO:0000313" key="8">
    <source>
        <dbReference type="Proteomes" id="UP000030300"/>
    </source>
</evidence>
<dbReference type="eggNOG" id="COG0671">
    <property type="taxonomic scope" value="Bacteria"/>
</dbReference>